<dbReference type="PANTHER" id="PTHR12411">
    <property type="entry name" value="CYSTEINE PROTEASE FAMILY C1-RELATED"/>
    <property type="match status" value="1"/>
</dbReference>
<name>A0AAV4CKP0_9GAST</name>
<dbReference type="GO" id="GO:0006508">
    <property type="term" value="P:proteolysis"/>
    <property type="evidence" value="ECO:0007669"/>
    <property type="project" value="InterPro"/>
</dbReference>
<protein>
    <submittedName>
        <fullName evidence="3">Cathepsin l</fullName>
    </submittedName>
</protein>
<accession>A0AAV4CKP0</accession>
<dbReference type="AlphaFoldDB" id="A0AAV4CKP0"/>
<feature type="domain" description="Peptidase C1A papain C-terminal" evidence="2">
    <location>
        <begin position="1"/>
        <end position="91"/>
    </location>
</feature>
<evidence type="ECO:0000313" key="4">
    <source>
        <dbReference type="Proteomes" id="UP000735302"/>
    </source>
</evidence>
<comment type="caution">
    <text evidence="3">The sequence shown here is derived from an EMBL/GenBank/DDBJ whole genome shotgun (WGS) entry which is preliminary data.</text>
</comment>
<sequence>MLKDFISPLNVVFRRKLLRVYYTSGVYDNPSCNSSLRNHAALIVGYGSNNGQDYWIVKNSWGTSWGEDGYALMSRNKGNQCGIANEASFPSAYDPELYKETLGGK</sequence>
<dbReference type="InterPro" id="IPR000668">
    <property type="entry name" value="Peptidase_C1A_C"/>
</dbReference>
<evidence type="ECO:0000313" key="3">
    <source>
        <dbReference type="EMBL" id="GFO31967.1"/>
    </source>
</evidence>
<keyword evidence="4" id="KW-1185">Reference proteome</keyword>
<reference evidence="3 4" key="1">
    <citation type="journal article" date="2021" name="Elife">
        <title>Chloroplast acquisition without the gene transfer in kleptoplastic sea slugs, Plakobranchus ocellatus.</title>
        <authorList>
            <person name="Maeda T."/>
            <person name="Takahashi S."/>
            <person name="Yoshida T."/>
            <person name="Shimamura S."/>
            <person name="Takaki Y."/>
            <person name="Nagai Y."/>
            <person name="Toyoda A."/>
            <person name="Suzuki Y."/>
            <person name="Arimoto A."/>
            <person name="Ishii H."/>
            <person name="Satoh N."/>
            <person name="Nishiyama T."/>
            <person name="Hasebe M."/>
            <person name="Maruyama T."/>
            <person name="Minagawa J."/>
            <person name="Obokata J."/>
            <person name="Shigenobu S."/>
        </authorList>
    </citation>
    <scope>NUCLEOTIDE SEQUENCE [LARGE SCALE GENOMIC DNA]</scope>
</reference>
<gene>
    <name evidence="3" type="ORF">PoB_005847200</name>
</gene>
<dbReference type="InterPro" id="IPR038765">
    <property type="entry name" value="Papain-like_cys_pep_sf"/>
</dbReference>
<dbReference type="InterPro" id="IPR013128">
    <property type="entry name" value="Peptidase_C1A"/>
</dbReference>
<evidence type="ECO:0000259" key="2">
    <source>
        <dbReference type="SMART" id="SM00645"/>
    </source>
</evidence>
<comment type="similarity">
    <text evidence="1">Belongs to the peptidase C1 family.</text>
</comment>
<organism evidence="3 4">
    <name type="scientific">Plakobranchus ocellatus</name>
    <dbReference type="NCBI Taxonomy" id="259542"/>
    <lineage>
        <taxon>Eukaryota</taxon>
        <taxon>Metazoa</taxon>
        <taxon>Spiralia</taxon>
        <taxon>Lophotrochozoa</taxon>
        <taxon>Mollusca</taxon>
        <taxon>Gastropoda</taxon>
        <taxon>Heterobranchia</taxon>
        <taxon>Euthyneura</taxon>
        <taxon>Panpulmonata</taxon>
        <taxon>Sacoglossa</taxon>
        <taxon>Placobranchoidea</taxon>
        <taxon>Plakobranchidae</taxon>
        <taxon>Plakobranchus</taxon>
    </lineage>
</organism>
<dbReference type="Gene3D" id="3.90.70.10">
    <property type="entry name" value="Cysteine proteinases"/>
    <property type="match status" value="1"/>
</dbReference>
<dbReference type="GO" id="GO:0008234">
    <property type="term" value="F:cysteine-type peptidase activity"/>
    <property type="evidence" value="ECO:0007669"/>
    <property type="project" value="InterPro"/>
</dbReference>
<proteinExistence type="inferred from homology"/>
<evidence type="ECO:0000256" key="1">
    <source>
        <dbReference type="ARBA" id="ARBA00008455"/>
    </source>
</evidence>
<dbReference type="SUPFAM" id="SSF54001">
    <property type="entry name" value="Cysteine proteinases"/>
    <property type="match status" value="1"/>
</dbReference>
<dbReference type="Pfam" id="PF00112">
    <property type="entry name" value="Peptidase_C1"/>
    <property type="match status" value="1"/>
</dbReference>
<dbReference type="Proteomes" id="UP000735302">
    <property type="component" value="Unassembled WGS sequence"/>
</dbReference>
<dbReference type="SMART" id="SM00645">
    <property type="entry name" value="Pept_C1"/>
    <property type="match status" value="1"/>
</dbReference>
<dbReference type="EMBL" id="BLXT01006505">
    <property type="protein sequence ID" value="GFO31967.1"/>
    <property type="molecule type" value="Genomic_DNA"/>
</dbReference>